<comment type="caution">
    <text evidence="1">The sequence shown here is derived from an EMBL/GenBank/DDBJ whole genome shotgun (WGS) entry which is preliminary data.</text>
</comment>
<reference evidence="1" key="1">
    <citation type="submission" date="2022-04" db="EMBL/GenBank/DDBJ databases">
        <title>Genome of the entomopathogenic fungus Entomophthora muscae.</title>
        <authorList>
            <person name="Elya C."/>
            <person name="Lovett B.R."/>
            <person name="Lee E."/>
            <person name="Macias A.M."/>
            <person name="Hajek A.E."/>
            <person name="De Bivort B.L."/>
            <person name="Kasson M.T."/>
            <person name="De Fine Licht H.H."/>
            <person name="Stajich J.E."/>
        </authorList>
    </citation>
    <scope>NUCLEOTIDE SEQUENCE</scope>
    <source>
        <strain evidence="1">Berkeley</strain>
    </source>
</reference>
<name>A0ACC2TN10_9FUNG</name>
<protein>
    <submittedName>
        <fullName evidence="1">Uncharacterized protein</fullName>
    </submittedName>
</protein>
<accession>A0ACC2TN10</accession>
<keyword evidence="2" id="KW-1185">Reference proteome</keyword>
<dbReference type="Proteomes" id="UP001165960">
    <property type="component" value="Unassembled WGS sequence"/>
</dbReference>
<proteinExistence type="predicted"/>
<organism evidence="1 2">
    <name type="scientific">Entomophthora muscae</name>
    <dbReference type="NCBI Taxonomy" id="34485"/>
    <lineage>
        <taxon>Eukaryota</taxon>
        <taxon>Fungi</taxon>
        <taxon>Fungi incertae sedis</taxon>
        <taxon>Zoopagomycota</taxon>
        <taxon>Entomophthoromycotina</taxon>
        <taxon>Entomophthoromycetes</taxon>
        <taxon>Entomophthorales</taxon>
        <taxon>Entomophthoraceae</taxon>
        <taxon>Entomophthora</taxon>
    </lineage>
</organism>
<evidence type="ECO:0000313" key="2">
    <source>
        <dbReference type="Proteomes" id="UP001165960"/>
    </source>
</evidence>
<sequence>MDICITELITTTGLTNLIVADSNAPELTPAYTLMGPKVKDIIARSSEAPRLFHEVITKIRKRYPQTNIFEADIGGLARSVANGTLAYSKTGKAVYGKACLNPPFDLGIGIAEPEFCPNPEDFMFWDAIHPTTSLHKKLAEYIVKEIS</sequence>
<gene>
    <name evidence="1" type="ORF">DSO57_1031477</name>
</gene>
<dbReference type="EMBL" id="QTSX02002356">
    <property type="protein sequence ID" value="KAJ9075882.1"/>
    <property type="molecule type" value="Genomic_DNA"/>
</dbReference>
<evidence type="ECO:0000313" key="1">
    <source>
        <dbReference type="EMBL" id="KAJ9075882.1"/>
    </source>
</evidence>